<keyword evidence="3 7" id="KW-0694">RNA-binding</keyword>
<dbReference type="NCBIfam" id="TIGR00060">
    <property type="entry name" value="L18_bact"/>
    <property type="match status" value="1"/>
</dbReference>
<dbReference type="FunFam" id="3.30.420.100:FF:000001">
    <property type="entry name" value="50S ribosomal protein L18"/>
    <property type="match status" value="1"/>
</dbReference>
<keyword evidence="2 7" id="KW-0699">rRNA-binding</keyword>
<dbReference type="GO" id="GO:1990904">
    <property type="term" value="C:ribonucleoprotein complex"/>
    <property type="evidence" value="ECO:0007669"/>
    <property type="project" value="UniProtKB-KW"/>
</dbReference>
<keyword evidence="5 7" id="KW-0687">Ribonucleoprotein</keyword>
<dbReference type="PANTHER" id="PTHR12899">
    <property type="entry name" value="39S RIBOSOMAL PROTEIN L18, MITOCHONDRIAL"/>
    <property type="match status" value="1"/>
</dbReference>
<dbReference type="SUPFAM" id="SSF53137">
    <property type="entry name" value="Translational machinery components"/>
    <property type="match status" value="1"/>
</dbReference>
<dbReference type="EMBL" id="JXUW01000003">
    <property type="protein sequence ID" value="KJE77723.1"/>
    <property type="molecule type" value="Genomic_DNA"/>
</dbReference>
<name>A0A0D8FWU1_9ACTN</name>
<dbReference type="AlphaFoldDB" id="A0A0D8FWU1"/>
<dbReference type="eggNOG" id="COG0256">
    <property type="taxonomic scope" value="Bacteria"/>
</dbReference>
<comment type="caution">
    <text evidence="9">The sequence shown here is derived from an EMBL/GenBank/DDBJ whole genome shotgun (WGS) entry which is preliminary data.</text>
</comment>
<evidence type="ECO:0000313" key="10">
    <source>
        <dbReference type="Proteomes" id="UP000032336"/>
    </source>
</evidence>
<accession>A0A0D8FWU1</accession>
<dbReference type="CDD" id="cd00432">
    <property type="entry name" value="Ribosomal_L18_L5e"/>
    <property type="match status" value="1"/>
</dbReference>
<dbReference type="InterPro" id="IPR004389">
    <property type="entry name" value="Ribosomal_uL18_bac-type"/>
</dbReference>
<sequence length="119" mass="13093">MSVSQSYSRQKRRHQRVRRKVIGSTDRPRLAVYRSNKHMFVQLIDDSQGVTLVSASTLEAEFVGSSTGNCDAAKRVGQTIAQRAVAHGVSRVVFDRGGFQYHGRVAALADAAREAGLEF</sequence>
<evidence type="ECO:0000256" key="8">
    <source>
        <dbReference type="SAM" id="MobiDB-lite"/>
    </source>
</evidence>
<dbReference type="PANTHER" id="PTHR12899:SF3">
    <property type="entry name" value="LARGE RIBOSOMAL SUBUNIT PROTEIN UL18M"/>
    <property type="match status" value="1"/>
</dbReference>
<dbReference type="GO" id="GO:0003735">
    <property type="term" value="F:structural constituent of ribosome"/>
    <property type="evidence" value="ECO:0007669"/>
    <property type="project" value="InterPro"/>
</dbReference>
<dbReference type="GO" id="GO:0006412">
    <property type="term" value="P:translation"/>
    <property type="evidence" value="ECO:0007669"/>
    <property type="project" value="UniProtKB-UniRule"/>
</dbReference>
<dbReference type="PATRIC" id="fig|1121877.4.peg.504"/>
<comment type="function">
    <text evidence="7">This is one of the proteins that bind and probably mediate the attachment of the 5S RNA into the large ribosomal subunit, where it forms part of the central protuberance.</text>
</comment>
<keyword evidence="4 7" id="KW-0689">Ribosomal protein</keyword>
<dbReference type="OrthoDB" id="9810939at2"/>
<evidence type="ECO:0000256" key="4">
    <source>
        <dbReference type="ARBA" id="ARBA00022980"/>
    </source>
</evidence>
<organism evidence="9 10">
    <name type="scientific">Ferrimicrobium acidiphilum DSM 19497</name>
    <dbReference type="NCBI Taxonomy" id="1121877"/>
    <lineage>
        <taxon>Bacteria</taxon>
        <taxon>Bacillati</taxon>
        <taxon>Actinomycetota</taxon>
        <taxon>Acidimicrobiia</taxon>
        <taxon>Acidimicrobiales</taxon>
        <taxon>Acidimicrobiaceae</taxon>
        <taxon>Ferrimicrobium</taxon>
    </lineage>
</organism>
<dbReference type="InterPro" id="IPR005484">
    <property type="entry name" value="Ribosomal_uL18_bac/plant/anim"/>
</dbReference>
<comment type="similarity">
    <text evidence="1 7">Belongs to the universal ribosomal protein uL18 family.</text>
</comment>
<dbReference type="GeneID" id="78371793"/>
<dbReference type="GO" id="GO:0005840">
    <property type="term" value="C:ribosome"/>
    <property type="evidence" value="ECO:0007669"/>
    <property type="project" value="UniProtKB-KW"/>
</dbReference>
<evidence type="ECO:0000256" key="5">
    <source>
        <dbReference type="ARBA" id="ARBA00023274"/>
    </source>
</evidence>
<evidence type="ECO:0000256" key="1">
    <source>
        <dbReference type="ARBA" id="ARBA00007116"/>
    </source>
</evidence>
<proteinExistence type="inferred from homology"/>
<gene>
    <name evidence="7 9" type="primary">rplR</name>
    <name evidence="9" type="ORF">FEAC_04710</name>
</gene>
<dbReference type="InterPro" id="IPR057268">
    <property type="entry name" value="Ribosomal_L18"/>
</dbReference>
<evidence type="ECO:0000256" key="7">
    <source>
        <dbReference type="HAMAP-Rule" id="MF_01337"/>
    </source>
</evidence>
<comment type="subunit">
    <text evidence="7">Part of the 50S ribosomal subunit; part of the 5S rRNA/L5/L18/L25 subcomplex. Contacts the 5S and 23S rRNAs.</text>
</comment>
<feature type="region of interest" description="Disordered" evidence="8">
    <location>
        <begin position="1"/>
        <end position="21"/>
    </location>
</feature>
<keyword evidence="10" id="KW-1185">Reference proteome</keyword>
<evidence type="ECO:0000256" key="3">
    <source>
        <dbReference type="ARBA" id="ARBA00022884"/>
    </source>
</evidence>
<feature type="compositionally biased region" description="Basic residues" evidence="8">
    <location>
        <begin position="9"/>
        <end position="21"/>
    </location>
</feature>
<evidence type="ECO:0000256" key="2">
    <source>
        <dbReference type="ARBA" id="ARBA00022730"/>
    </source>
</evidence>
<reference evidence="9 10" key="1">
    <citation type="submission" date="2015-01" db="EMBL/GenBank/DDBJ databases">
        <title>Draft genome of the acidophilic iron oxidizer Ferrimicrobium acidiphilum strain T23.</title>
        <authorList>
            <person name="Poehlein A."/>
            <person name="Eisen S."/>
            <person name="Schloemann M."/>
            <person name="Johnson B.D."/>
            <person name="Daniel R."/>
            <person name="Muehling M."/>
        </authorList>
    </citation>
    <scope>NUCLEOTIDE SEQUENCE [LARGE SCALE GENOMIC DNA]</scope>
    <source>
        <strain evidence="9 10">T23</strain>
    </source>
</reference>
<dbReference type="HAMAP" id="MF_01337_B">
    <property type="entry name" value="Ribosomal_uL18_B"/>
    <property type="match status" value="1"/>
</dbReference>
<dbReference type="Gene3D" id="3.30.420.100">
    <property type="match status" value="1"/>
</dbReference>
<dbReference type="STRING" id="1121877.FEAC_04710"/>
<evidence type="ECO:0000256" key="6">
    <source>
        <dbReference type="ARBA" id="ARBA00035197"/>
    </source>
</evidence>
<dbReference type="Proteomes" id="UP000032336">
    <property type="component" value="Unassembled WGS sequence"/>
</dbReference>
<dbReference type="GO" id="GO:0008097">
    <property type="term" value="F:5S rRNA binding"/>
    <property type="evidence" value="ECO:0007669"/>
    <property type="project" value="TreeGrafter"/>
</dbReference>
<protein>
    <recommendedName>
        <fullName evidence="6 7">Large ribosomal subunit protein uL18</fullName>
    </recommendedName>
</protein>
<dbReference type="GO" id="GO:0005737">
    <property type="term" value="C:cytoplasm"/>
    <property type="evidence" value="ECO:0007669"/>
    <property type="project" value="UniProtKB-ARBA"/>
</dbReference>
<evidence type="ECO:0000313" key="9">
    <source>
        <dbReference type="EMBL" id="KJE77723.1"/>
    </source>
</evidence>
<dbReference type="Pfam" id="PF00861">
    <property type="entry name" value="Ribosomal_L18p"/>
    <property type="match status" value="1"/>
</dbReference>
<dbReference type="RefSeq" id="WP_035389054.1">
    <property type="nucleotide sequence ID" value="NZ_JQKF01000009.1"/>
</dbReference>